<sequence length="276" mass="29931">MACTENVIGGHSPSSTMVSVNNGSKEPLRCPSSVLKDDEDDAESWGRPCVPLRPPFSMLRPRSRIPENPRAMRQPIILTPAVKEESLATAEVNISEGLESQSQKGHDSINMSQEISGSAMTLMVGGPRVNGGFIERGGNNTKPYVAPTRGQGFFQPRGPQPRGPPYVPTLRSGIMMEVTPGKARMAYKGSLARVSFPLGGPQHPMDNWQQRPLSLSGIPGLNCSTAHCFMPPQPPAFSPFPAMPTVLASPLGFCPPLLPYFFHYNSRAMHLPPYLN</sequence>
<reference evidence="2" key="1">
    <citation type="submission" date="2025-08" db="UniProtKB">
        <authorList>
            <consortium name="Ensembl"/>
        </authorList>
    </citation>
    <scope>IDENTIFICATION</scope>
</reference>
<dbReference type="CTD" id="100130613"/>
<dbReference type="GeneID" id="103734839"/>
<name>A0A8C6WA00_NANGA</name>
<organism evidence="2 3">
    <name type="scientific">Nannospalax galili</name>
    <name type="common">Northern Israeli blind subterranean mole rat</name>
    <name type="synonym">Spalax galili</name>
    <dbReference type="NCBI Taxonomy" id="1026970"/>
    <lineage>
        <taxon>Eukaryota</taxon>
        <taxon>Metazoa</taxon>
        <taxon>Chordata</taxon>
        <taxon>Craniata</taxon>
        <taxon>Vertebrata</taxon>
        <taxon>Euteleostomi</taxon>
        <taxon>Mammalia</taxon>
        <taxon>Eutheria</taxon>
        <taxon>Euarchontoglires</taxon>
        <taxon>Glires</taxon>
        <taxon>Rodentia</taxon>
        <taxon>Myomorpha</taxon>
        <taxon>Muroidea</taxon>
        <taxon>Spalacidae</taxon>
        <taxon>Spalacinae</taxon>
        <taxon>Nannospalax</taxon>
    </lineage>
</organism>
<dbReference type="Proteomes" id="UP000694381">
    <property type="component" value="Unassembled WGS sequence"/>
</dbReference>
<evidence type="ECO:0000256" key="1">
    <source>
        <dbReference type="SAM" id="MobiDB-lite"/>
    </source>
</evidence>
<dbReference type="AlphaFoldDB" id="A0A8C6WA00"/>
<protein>
    <submittedName>
        <fullName evidence="2">Proline rich 32</fullName>
    </submittedName>
</protein>
<dbReference type="RefSeq" id="XP_008832127.1">
    <property type="nucleotide sequence ID" value="XM_008833905.1"/>
</dbReference>
<dbReference type="InterPro" id="IPR027891">
    <property type="entry name" value="DUF4645"/>
</dbReference>
<accession>A0A8C6WA00</accession>
<dbReference type="GeneTree" id="ENSGT00390000012726"/>
<evidence type="ECO:0000313" key="3">
    <source>
        <dbReference type="Proteomes" id="UP000694381"/>
    </source>
</evidence>
<keyword evidence="3" id="KW-1185">Reference proteome</keyword>
<gene>
    <name evidence="2" type="primary">Prr32</name>
</gene>
<feature type="region of interest" description="Disordered" evidence="1">
    <location>
        <begin position="1"/>
        <end position="47"/>
    </location>
</feature>
<feature type="compositionally biased region" description="Polar residues" evidence="1">
    <location>
        <begin position="12"/>
        <end position="24"/>
    </location>
</feature>
<dbReference type="PANTHER" id="PTHR37343">
    <property type="entry name" value="PROLINE-RICH PROTEIN 32"/>
    <property type="match status" value="1"/>
</dbReference>
<dbReference type="Pfam" id="PF15488">
    <property type="entry name" value="DUF4645"/>
    <property type="match status" value="1"/>
</dbReference>
<dbReference type="Ensembl" id="ENSNGAT00000024071.1">
    <property type="protein sequence ID" value="ENSNGAP00000018424.1"/>
    <property type="gene ID" value="ENSNGAG00000018571.1"/>
</dbReference>
<dbReference type="PANTHER" id="PTHR37343:SF1">
    <property type="entry name" value="PROLINE-RICH PROTEIN 32"/>
    <property type="match status" value="1"/>
</dbReference>
<dbReference type="OrthoDB" id="9802133at2759"/>
<evidence type="ECO:0000313" key="2">
    <source>
        <dbReference type="Ensembl" id="ENSNGAP00000018424.1"/>
    </source>
</evidence>
<proteinExistence type="predicted"/>
<reference evidence="2" key="2">
    <citation type="submission" date="2025-09" db="UniProtKB">
        <authorList>
            <consortium name="Ensembl"/>
        </authorList>
    </citation>
    <scope>IDENTIFICATION</scope>
</reference>
<dbReference type="KEGG" id="ngi:103734839"/>
<dbReference type="OMA" id="HCFIPPR"/>